<dbReference type="HOGENOM" id="CLU_2381046_0_0_9"/>
<name>C0CZK1_9FIRM</name>
<reference evidence="1 2" key="2">
    <citation type="submission" date="2009-02" db="EMBL/GenBank/DDBJ databases">
        <title>Draft genome sequence of Clostridium asparagiforme (DSM 15981).</title>
        <authorList>
            <person name="Sudarsanam P."/>
            <person name="Ley R."/>
            <person name="Guruge J."/>
            <person name="Turnbaugh P.J."/>
            <person name="Mahowald M."/>
            <person name="Liep D."/>
            <person name="Gordon J."/>
        </authorList>
    </citation>
    <scope>NUCLEOTIDE SEQUENCE [LARGE SCALE GENOMIC DNA]</scope>
    <source>
        <strain evidence="1 2">DSM 15981</strain>
    </source>
</reference>
<keyword evidence="2" id="KW-1185">Reference proteome</keyword>
<evidence type="ECO:0000313" key="1">
    <source>
        <dbReference type="EMBL" id="EEG55536.1"/>
    </source>
</evidence>
<dbReference type="EMBL" id="ACCJ01000141">
    <property type="protein sequence ID" value="EEG55536.1"/>
    <property type="molecule type" value="Genomic_DNA"/>
</dbReference>
<accession>C0CZK1</accession>
<protein>
    <submittedName>
        <fullName evidence="1">Uncharacterized protein</fullName>
    </submittedName>
</protein>
<sequence>MEQNEKESFFVDNFGHYLLNFISDRVKIAGQSNSDKWSLLFHKIEEWKRQYFISSEPVEIFGTIVRLRSARCYPMWYIAATDSTVFLISVREII</sequence>
<proteinExistence type="predicted"/>
<organism evidence="1 2">
    <name type="scientific">[Clostridium] asparagiforme DSM 15981</name>
    <dbReference type="NCBI Taxonomy" id="518636"/>
    <lineage>
        <taxon>Bacteria</taxon>
        <taxon>Bacillati</taxon>
        <taxon>Bacillota</taxon>
        <taxon>Clostridia</taxon>
        <taxon>Lachnospirales</taxon>
        <taxon>Lachnospiraceae</taxon>
        <taxon>Enterocloster</taxon>
    </lineage>
</organism>
<gene>
    <name evidence="1" type="ORF">CLOSTASPAR_02428</name>
</gene>
<reference evidence="1 2" key="1">
    <citation type="submission" date="2009-01" db="EMBL/GenBank/DDBJ databases">
        <authorList>
            <person name="Fulton L."/>
            <person name="Clifton S."/>
            <person name="Fulton B."/>
            <person name="Xu J."/>
            <person name="Minx P."/>
            <person name="Pepin K.H."/>
            <person name="Johnson M."/>
            <person name="Bhonagiri V."/>
            <person name="Nash W.E."/>
            <person name="Mardis E.R."/>
            <person name="Wilson R.K."/>
        </authorList>
    </citation>
    <scope>NUCLEOTIDE SEQUENCE [LARGE SCALE GENOMIC DNA]</scope>
    <source>
        <strain evidence="1 2">DSM 15981</strain>
    </source>
</reference>
<evidence type="ECO:0000313" key="2">
    <source>
        <dbReference type="Proteomes" id="UP000004756"/>
    </source>
</evidence>
<comment type="caution">
    <text evidence="1">The sequence shown here is derived from an EMBL/GenBank/DDBJ whole genome shotgun (WGS) entry which is preliminary data.</text>
</comment>
<dbReference type="Proteomes" id="UP000004756">
    <property type="component" value="Unassembled WGS sequence"/>
</dbReference>
<dbReference type="AlphaFoldDB" id="C0CZK1"/>
<dbReference type="RefSeq" id="WP_007710556.1">
    <property type="nucleotide sequence ID" value="NZ_CP102272.1"/>
</dbReference>